<dbReference type="STRING" id="1806891.Cs308_0458"/>
<protein>
    <recommendedName>
        <fullName evidence="9">Lipoyl synthase</fullName>
        <ecNumber evidence="9">2.8.1.8</ecNumber>
    </recommendedName>
    <alternativeName>
        <fullName evidence="9">Lip-syn</fullName>
        <shortName evidence="9">LS</shortName>
    </alternativeName>
    <alternativeName>
        <fullName evidence="9">Lipoate synthase</fullName>
    </alternativeName>
    <alternativeName>
        <fullName evidence="9">Lipoic acid synthase</fullName>
    </alternativeName>
    <alternativeName>
        <fullName evidence="9">Sulfur insertion protein LipA</fullName>
    </alternativeName>
</protein>
<feature type="binding site" evidence="9">
    <location>
        <position position="62"/>
    </location>
    <ligand>
        <name>[4Fe-4S] cluster</name>
        <dbReference type="ChEBI" id="CHEBI:49883"/>
        <label>1</label>
    </ligand>
</feature>
<evidence type="ECO:0000256" key="4">
    <source>
        <dbReference type="ARBA" id="ARBA00022691"/>
    </source>
</evidence>
<dbReference type="GO" id="GO:0046872">
    <property type="term" value="F:metal ion binding"/>
    <property type="evidence" value="ECO:0007669"/>
    <property type="project" value="UniProtKB-KW"/>
</dbReference>
<dbReference type="NCBIfam" id="NF009544">
    <property type="entry name" value="PRK12928.1"/>
    <property type="match status" value="1"/>
</dbReference>
<dbReference type="NCBIfam" id="TIGR00510">
    <property type="entry name" value="lipA"/>
    <property type="match status" value="1"/>
</dbReference>
<keyword evidence="1 9" id="KW-0004">4Fe-4S</keyword>
<accession>A0A1A9HUG4</accession>
<dbReference type="GO" id="GO:0005737">
    <property type="term" value="C:cytoplasm"/>
    <property type="evidence" value="ECO:0007669"/>
    <property type="project" value="UniProtKB-SubCell"/>
</dbReference>
<keyword evidence="5 9" id="KW-0479">Metal-binding</keyword>
<feature type="domain" description="Radical SAM core" evidence="10">
    <location>
        <begin position="63"/>
        <end position="280"/>
    </location>
</feature>
<dbReference type="Gene3D" id="3.20.20.70">
    <property type="entry name" value="Aldolase class I"/>
    <property type="match status" value="1"/>
</dbReference>
<proteinExistence type="inferred from homology"/>
<dbReference type="InterPro" id="IPR003698">
    <property type="entry name" value="Lipoyl_synth"/>
</dbReference>
<dbReference type="GO" id="GO:0009249">
    <property type="term" value="P:protein lipoylation"/>
    <property type="evidence" value="ECO:0007669"/>
    <property type="project" value="UniProtKB-UniRule"/>
</dbReference>
<dbReference type="SFLD" id="SFLDS00029">
    <property type="entry name" value="Radical_SAM"/>
    <property type="match status" value="1"/>
</dbReference>
<evidence type="ECO:0000313" key="11">
    <source>
        <dbReference type="EMBL" id="ANH78629.1"/>
    </source>
</evidence>
<keyword evidence="4 9" id="KW-0949">S-adenosyl-L-methionine</keyword>
<comment type="pathway">
    <text evidence="9">Protein modification; protein lipoylation via endogenous pathway; protein N(6)-(lipoyl)lysine from octanoyl-[acyl-carrier-protein]: step 2/2.</text>
</comment>
<name>A0A1A9HUG4_9CHLA</name>
<dbReference type="SMART" id="SM00729">
    <property type="entry name" value="Elp3"/>
    <property type="match status" value="1"/>
</dbReference>
<evidence type="ECO:0000256" key="3">
    <source>
        <dbReference type="ARBA" id="ARBA00022679"/>
    </source>
</evidence>
<dbReference type="KEGG" id="csaz:Cs308_0458"/>
<comment type="catalytic activity">
    <reaction evidence="8 9">
        <text>[[Fe-S] cluster scaffold protein carrying a second [4Fe-4S](2+) cluster] + N(6)-octanoyl-L-lysyl-[protein] + 2 oxidized [2Fe-2S]-[ferredoxin] + 2 S-adenosyl-L-methionine + 4 H(+) = [[Fe-S] cluster scaffold protein] + N(6)-[(R)-dihydrolipoyl]-L-lysyl-[protein] + 4 Fe(3+) + 2 hydrogen sulfide + 2 5'-deoxyadenosine + 2 L-methionine + 2 reduced [2Fe-2S]-[ferredoxin]</text>
        <dbReference type="Rhea" id="RHEA:16585"/>
        <dbReference type="Rhea" id="RHEA-COMP:9928"/>
        <dbReference type="Rhea" id="RHEA-COMP:10000"/>
        <dbReference type="Rhea" id="RHEA-COMP:10001"/>
        <dbReference type="Rhea" id="RHEA-COMP:10475"/>
        <dbReference type="Rhea" id="RHEA-COMP:14568"/>
        <dbReference type="Rhea" id="RHEA-COMP:14569"/>
        <dbReference type="ChEBI" id="CHEBI:15378"/>
        <dbReference type="ChEBI" id="CHEBI:17319"/>
        <dbReference type="ChEBI" id="CHEBI:29034"/>
        <dbReference type="ChEBI" id="CHEBI:29919"/>
        <dbReference type="ChEBI" id="CHEBI:33722"/>
        <dbReference type="ChEBI" id="CHEBI:33737"/>
        <dbReference type="ChEBI" id="CHEBI:33738"/>
        <dbReference type="ChEBI" id="CHEBI:57844"/>
        <dbReference type="ChEBI" id="CHEBI:59789"/>
        <dbReference type="ChEBI" id="CHEBI:78809"/>
        <dbReference type="ChEBI" id="CHEBI:83100"/>
        <dbReference type="EC" id="2.8.1.8"/>
    </reaction>
</comment>
<dbReference type="EMBL" id="CP014639">
    <property type="protein sequence ID" value="ANH78629.1"/>
    <property type="molecule type" value="Genomic_DNA"/>
</dbReference>
<evidence type="ECO:0000259" key="10">
    <source>
        <dbReference type="PROSITE" id="PS51918"/>
    </source>
</evidence>
<dbReference type="PROSITE" id="PS51918">
    <property type="entry name" value="RADICAL_SAM"/>
    <property type="match status" value="1"/>
</dbReference>
<feature type="binding site" evidence="9">
    <location>
        <position position="81"/>
    </location>
    <ligand>
        <name>[4Fe-4S] cluster</name>
        <dbReference type="ChEBI" id="CHEBI:49883"/>
        <label>2</label>
        <note>4Fe-4S-S-AdoMet</note>
    </ligand>
</feature>
<evidence type="ECO:0000256" key="8">
    <source>
        <dbReference type="ARBA" id="ARBA00047326"/>
    </source>
</evidence>
<evidence type="ECO:0000256" key="7">
    <source>
        <dbReference type="ARBA" id="ARBA00023014"/>
    </source>
</evidence>
<feature type="binding site" evidence="9">
    <location>
        <position position="51"/>
    </location>
    <ligand>
        <name>[4Fe-4S] cluster</name>
        <dbReference type="ChEBI" id="CHEBI:49883"/>
        <label>1</label>
    </ligand>
</feature>
<evidence type="ECO:0000256" key="5">
    <source>
        <dbReference type="ARBA" id="ARBA00022723"/>
    </source>
</evidence>
<evidence type="ECO:0000313" key="12">
    <source>
        <dbReference type="Proteomes" id="UP000078162"/>
    </source>
</evidence>
<dbReference type="NCBIfam" id="NF004019">
    <property type="entry name" value="PRK05481.1"/>
    <property type="match status" value="1"/>
</dbReference>
<dbReference type="InterPro" id="IPR006638">
    <property type="entry name" value="Elp3/MiaA/NifB-like_rSAM"/>
</dbReference>
<organism evidence="11 12">
    <name type="scientific">Candidatus Chlamydia sanziniae</name>
    <dbReference type="NCBI Taxonomy" id="1806891"/>
    <lineage>
        <taxon>Bacteria</taxon>
        <taxon>Pseudomonadati</taxon>
        <taxon>Chlamydiota</taxon>
        <taxon>Chlamydiia</taxon>
        <taxon>Chlamydiales</taxon>
        <taxon>Chlamydiaceae</taxon>
        <taxon>Chlamydia/Chlamydophila group</taxon>
        <taxon>Chlamydia</taxon>
    </lineage>
</organism>
<dbReference type="HAMAP" id="MF_00206">
    <property type="entry name" value="Lipoyl_synth"/>
    <property type="match status" value="1"/>
</dbReference>
<gene>
    <name evidence="9" type="primary">lipA</name>
    <name evidence="11" type="ORF">Cs308_0458</name>
</gene>
<keyword evidence="7 9" id="KW-0411">Iron-sulfur</keyword>
<feature type="binding site" evidence="9">
    <location>
        <position position="77"/>
    </location>
    <ligand>
        <name>[4Fe-4S] cluster</name>
        <dbReference type="ChEBI" id="CHEBI:49883"/>
        <label>2</label>
        <note>4Fe-4S-S-AdoMet</note>
    </ligand>
</feature>
<evidence type="ECO:0000256" key="2">
    <source>
        <dbReference type="ARBA" id="ARBA00022490"/>
    </source>
</evidence>
<feature type="binding site" evidence="9">
    <location>
        <position position="56"/>
    </location>
    <ligand>
        <name>[4Fe-4S] cluster</name>
        <dbReference type="ChEBI" id="CHEBI:49883"/>
        <label>1</label>
    </ligand>
</feature>
<dbReference type="InterPro" id="IPR058240">
    <property type="entry name" value="rSAM_sf"/>
</dbReference>
<dbReference type="CDD" id="cd01335">
    <property type="entry name" value="Radical_SAM"/>
    <property type="match status" value="1"/>
</dbReference>
<keyword evidence="6 9" id="KW-0408">Iron</keyword>
<comment type="function">
    <text evidence="9">Catalyzes the radical-mediated insertion of two sulfur atoms into the C-6 and C-8 positions of the octanoyl moiety bound to the lipoyl domains of lipoate-dependent enzymes, thereby converting the octanoylated domains into lipoylated derivatives.</text>
</comment>
<keyword evidence="2 9" id="KW-0963">Cytoplasm</keyword>
<dbReference type="EC" id="2.8.1.8" evidence="9"/>
<dbReference type="GO" id="GO:0051539">
    <property type="term" value="F:4 iron, 4 sulfur cluster binding"/>
    <property type="evidence" value="ECO:0007669"/>
    <property type="project" value="UniProtKB-UniRule"/>
</dbReference>
<evidence type="ECO:0000256" key="6">
    <source>
        <dbReference type="ARBA" id="ARBA00023004"/>
    </source>
</evidence>
<dbReference type="PANTHER" id="PTHR10949">
    <property type="entry name" value="LIPOYL SYNTHASE"/>
    <property type="match status" value="1"/>
</dbReference>
<dbReference type="SUPFAM" id="SSF102114">
    <property type="entry name" value="Radical SAM enzymes"/>
    <property type="match status" value="1"/>
</dbReference>
<dbReference type="PANTHER" id="PTHR10949:SF0">
    <property type="entry name" value="LIPOYL SYNTHASE, MITOCHONDRIAL"/>
    <property type="match status" value="1"/>
</dbReference>
<comment type="similarity">
    <text evidence="9">Belongs to the radical SAM superfamily. Lipoyl synthase family.</text>
</comment>
<sequence length="306" mass="33859">MKTISNPDTSYTNKPRLPVRFPSWLKQPLPRGTVFSSTDVTIKQTGIPTVCEEALCPNRAACWSRKTATYLALGHVCTRRCGFCNIGFAKNPPPLDSEEPEKIASSAKNLGLKHIVITMVARDDLPDAGAEGLVRIVNKLKQELPSATIEVLASDFQGNIAALHTLLDADLAIYNHNIETVERLSPIVRHQATYTRSLFMLEHASQYLPSLKTKSGIMVGLGEQENEVKQTLKDLASAGVRIVTIGQYLRPSRLHIPVKSYVPPETFDYYRQVGEALGLFVYAGPFVRSSFNADIILSSLQEKKSY</sequence>
<comment type="cofactor">
    <cofactor evidence="9">
        <name>[4Fe-4S] cluster</name>
        <dbReference type="ChEBI" id="CHEBI:49883"/>
    </cofactor>
    <text evidence="9">Binds 2 [4Fe-4S] clusters per subunit. One cluster is coordinated with 3 cysteines and an exchangeable S-adenosyl-L-methionine.</text>
</comment>
<dbReference type="Proteomes" id="UP000078162">
    <property type="component" value="Chromosome"/>
</dbReference>
<reference evidence="11 12" key="1">
    <citation type="submission" date="2016-03" db="EMBL/GenBank/DDBJ databases">
        <title>Culture-independent genomics supports pathogen discovery for uncultivable bacteria within the genus Chlamydia.</title>
        <authorList>
            <person name="Taylor-Brown A."/>
            <person name="Bachmann N.L."/>
            <person name="Borel N."/>
            <person name="Polkinghorne A."/>
        </authorList>
    </citation>
    <scope>NUCLEOTIDE SEQUENCE [LARGE SCALE GENOMIC DNA]</scope>
    <source>
        <strain evidence="11 12">2742-308</strain>
    </source>
</reference>
<dbReference type="GO" id="GO:0016992">
    <property type="term" value="F:lipoate synthase activity"/>
    <property type="evidence" value="ECO:0007669"/>
    <property type="project" value="UniProtKB-UniRule"/>
</dbReference>
<feature type="binding site" evidence="9">
    <location>
        <position position="290"/>
    </location>
    <ligand>
        <name>[4Fe-4S] cluster</name>
        <dbReference type="ChEBI" id="CHEBI:49883"/>
        <label>1</label>
    </ligand>
</feature>
<evidence type="ECO:0000256" key="9">
    <source>
        <dbReference type="HAMAP-Rule" id="MF_00206"/>
    </source>
</evidence>
<keyword evidence="12" id="KW-1185">Reference proteome</keyword>
<dbReference type="RefSeq" id="WP_066482070.1">
    <property type="nucleotide sequence ID" value="NZ_CP014639.1"/>
</dbReference>
<dbReference type="Pfam" id="PF04055">
    <property type="entry name" value="Radical_SAM"/>
    <property type="match status" value="1"/>
</dbReference>
<dbReference type="UniPathway" id="UPA00538">
    <property type="reaction ID" value="UER00593"/>
</dbReference>
<dbReference type="OrthoDB" id="9787898at2"/>
<dbReference type="PATRIC" id="fig|1806891.3.peg.449"/>
<dbReference type="InterPro" id="IPR013785">
    <property type="entry name" value="Aldolase_TIM"/>
</dbReference>
<dbReference type="PIRSF" id="PIRSF005963">
    <property type="entry name" value="Lipoyl_synth"/>
    <property type="match status" value="1"/>
</dbReference>
<evidence type="ECO:0000256" key="1">
    <source>
        <dbReference type="ARBA" id="ARBA00022485"/>
    </source>
</evidence>
<keyword evidence="3 9" id="KW-0808">Transferase</keyword>
<dbReference type="FunFam" id="3.20.20.70:FF:000186">
    <property type="entry name" value="Lipoyl synthase"/>
    <property type="match status" value="1"/>
</dbReference>
<feature type="binding site" evidence="9">
    <location>
        <position position="84"/>
    </location>
    <ligand>
        <name>[4Fe-4S] cluster</name>
        <dbReference type="ChEBI" id="CHEBI:49883"/>
        <label>2</label>
        <note>4Fe-4S-S-AdoMet</note>
    </ligand>
</feature>
<dbReference type="AlphaFoldDB" id="A0A1A9HUG4"/>
<dbReference type="InterPro" id="IPR007197">
    <property type="entry name" value="rSAM"/>
</dbReference>
<comment type="subcellular location">
    <subcellularLocation>
        <location evidence="9">Cytoplasm</location>
    </subcellularLocation>
</comment>